<keyword evidence="4" id="KW-0223">Dioxygenase</keyword>
<keyword evidence="4" id="KW-0560">Oxidoreductase</keyword>
<dbReference type="GO" id="GO:0008199">
    <property type="term" value="F:ferric iron binding"/>
    <property type="evidence" value="ECO:0007669"/>
    <property type="project" value="InterPro"/>
</dbReference>
<feature type="compositionally biased region" description="Low complexity" evidence="1">
    <location>
        <begin position="378"/>
        <end position="397"/>
    </location>
</feature>
<dbReference type="Proteomes" id="UP000034947">
    <property type="component" value="Unassembled WGS sequence"/>
</dbReference>
<dbReference type="PANTHER" id="PTHR34315">
    <property type="match status" value="1"/>
</dbReference>
<evidence type="ECO:0000313" key="5">
    <source>
        <dbReference type="Proteomes" id="UP000034947"/>
    </source>
</evidence>
<protein>
    <submittedName>
        <fullName evidence="4">GPI anchored dioxygenase</fullName>
    </submittedName>
</protein>
<keyword evidence="2" id="KW-0732">Signal</keyword>
<organism evidence="4 5">
    <name type="scientific">Aspergillus ochraceoroseus</name>
    <dbReference type="NCBI Taxonomy" id="138278"/>
    <lineage>
        <taxon>Eukaryota</taxon>
        <taxon>Fungi</taxon>
        <taxon>Dikarya</taxon>
        <taxon>Ascomycota</taxon>
        <taxon>Pezizomycotina</taxon>
        <taxon>Eurotiomycetes</taxon>
        <taxon>Eurotiomycetidae</taxon>
        <taxon>Eurotiales</taxon>
        <taxon>Aspergillaceae</taxon>
        <taxon>Aspergillus</taxon>
        <taxon>Aspergillus subgen. Nidulantes</taxon>
    </lineage>
</organism>
<dbReference type="EMBL" id="JYKN01002994">
    <property type="protein sequence ID" value="KKK14469.1"/>
    <property type="molecule type" value="Genomic_DNA"/>
</dbReference>
<sequence length="397" mass="43326">SICLESTVTMHFSQLFVLTAATLVLAHPGEKHDPAALKREIHARDVQAIRAKRALDACSSSSHAVQLNQRNVARRAHTARELRKARGITANPRKWRRDLAALEEWEAIDHNKTDIYNYGPNTSPDVIFGGNTSAILAPTITDGPYYVWGEIMREDVREDQYSDGVDVFLEVQYIDVNTCRPLQGAVVDIWNANATGVYSGIVATGNDAADGWDSTYLRGIQQSNEDGIVTFQTIFPGHYEGRATHTHLLTHLNATINRNNGTLEVGTGTVTHIGQLFWNEVLRSAVEDTSPYNTNTQAVTSNAEDMWSVLQASDEYDPFPEYIYLGQGLDDGLFAWIQIGVNASADYTDNSYYNIAAYYYEDGGVENSSGSMGGGSAPSGSMPSGAMPSGTPMPSSA</sequence>
<dbReference type="PANTHER" id="PTHR34315:SF2">
    <property type="entry name" value="ANCHORED DIOXYGENASE, PUTATIVE (AFU_ORTHOLOGUE AFUA_3G01800)-RELATED"/>
    <property type="match status" value="1"/>
</dbReference>
<feature type="region of interest" description="Disordered" evidence="1">
    <location>
        <begin position="368"/>
        <end position="397"/>
    </location>
</feature>
<proteinExistence type="predicted"/>
<dbReference type="GO" id="GO:0016702">
    <property type="term" value="F:oxidoreductase activity, acting on single donors with incorporation of molecular oxygen, incorporation of two atoms of oxygen"/>
    <property type="evidence" value="ECO:0007669"/>
    <property type="project" value="InterPro"/>
</dbReference>
<dbReference type="OrthoDB" id="121380at2759"/>
<dbReference type="SUPFAM" id="SSF49482">
    <property type="entry name" value="Aromatic compound dioxygenase"/>
    <property type="match status" value="1"/>
</dbReference>
<dbReference type="AlphaFoldDB" id="A0A0F8U403"/>
<evidence type="ECO:0000259" key="3">
    <source>
        <dbReference type="Pfam" id="PF00775"/>
    </source>
</evidence>
<keyword evidence="5" id="KW-1185">Reference proteome</keyword>
<name>A0A0F8U403_9EURO</name>
<feature type="non-terminal residue" evidence="4">
    <location>
        <position position="1"/>
    </location>
</feature>
<evidence type="ECO:0000313" key="4">
    <source>
        <dbReference type="EMBL" id="KKK14469.1"/>
    </source>
</evidence>
<evidence type="ECO:0000256" key="2">
    <source>
        <dbReference type="SAM" id="SignalP"/>
    </source>
</evidence>
<dbReference type="Gene3D" id="2.60.130.10">
    <property type="entry name" value="Aromatic compound dioxygenase"/>
    <property type="match status" value="1"/>
</dbReference>
<dbReference type="InterPro" id="IPR000627">
    <property type="entry name" value="Intradiol_dOase_C"/>
</dbReference>
<accession>A0A0F8U403</accession>
<comment type="caution">
    <text evidence="4">The sequence shown here is derived from an EMBL/GenBank/DDBJ whole genome shotgun (WGS) entry which is preliminary data.</text>
</comment>
<feature type="signal peptide" evidence="2">
    <location>
        <begin position="1"/>
        <end position="26"/>
    </location>
</feature>
<gene>
    <name evidence="4" type="ORF">AOCH_003669</name>
</gene>
<dbReference type="InterPro" id="IPR015889">
    <property type="entry name" value="Intradiol_dOase_core"/>
</dbReference>
<dbReference type="VEuPathDB" id="FungiDB:P175DRAFT_0518450"/>
<dbReference type="CDD" id="cd03457">
    <property type="entry name" value="intradiol_dioxygenase_like"/>
    <property type="match status" value="1"/>
</dbReference>
<reference evidence="4 5" key="1">
    <citation type="submission" date="2015-02" db="EMBL/GenBank/DDBJ databases">
        <title>Draft Genome Sequences of Two Closely-Related Aflatoxigenic Aspergillus Species Obtained from the Cote d'Ivoire.</title>
        <authorList>
            <person name="Moore G.G."/>
            <person name="Beltz S.B."/>
            <person name="Mack B.M."/>
        </authorList>
    </citation>
    <scope>NUCLEOTIDE SEQUENCE [LARGE SCALE GENOMIC DNA]</scope>
    <source>
        <strain evidence="4 5">SRRC1432</strain>
    </source>
</reference>
<feature type="domain" description="Intradiol ring-cleavage dioxygenases" evidence="3">
    <location>
        <begin position="143"/>
        <end position="243"/>
    </location>
</feature>
<dbReference type="Pfam" id="PF00775">
    <property type="entry name" value="Dioxygenase_C"/>
    <property type="match status" value="1"/>
</dbReference>
<feature type="chain" id="PRO_5002528642" evidence="2">
    <location>
        <begin position="27"/>
        <end position="397"/>
    </location>
</feature>
<evidence type="ECO:0000256" key="1">
    <source>
        <dbReference type="SAM" id="MobiDB-lite"/>
    </source>
</evidence>